<dbReference type="GO" id="GO:0004470">
    <property type="term" value="F:malic enzyme activity"/>
    <property type="evidence" value="ECO:0007669"/>
    <property type="project" value="InterPro"/>
</dbReference>
<protein>
    <submittedName>
        <fullName evidence="11">Malic protein NAD-binding protein</fullName>
    </submittedName>
</protein>
<dbReference type="InterPro" id="IPR002912">
    <property type="entry name" value="ACT_dom"/>
</dbReference>
<dbReference type="InterPro" id="IPR051674">
    <property type="entry name" value="Malate_Decarboxylase"/>
</dbReference>
<dbReference type="STRING" id="696281.Desru_0595"/>
<dbReference type="PANTHER" id="PTHR43237">
    <property type="entry name" value="NADP-DEPENDENT MALIC ENZYME"/>
    <property type="match status" value="1"/>
</dbReference>
<keyword evidence="3 8" id="KW-0479">Metal-binding</keyword>
<dbReference type="EMBL" id="CP002780">
    <property type="protein sequence ID" value="AEG58880.1"/>
    <property type="molecule type" value="Genomic_DNA"/>
</dbReference>
<dbReference type="SMART" id="SM00919">
    <property type="entry name" value="Malic_M"/>
    <property type="match status" value="1"/>
</dbReference>
<feature type="binding site" evidence="8">
    <location>
        <position position="208"/>
    </location>
    <ligand>
        <name>a divalent metal cation</name>
        <dbReference type="ChEBI" id="CHEBI:60240"/>
    </ligand>
</feature>
<dbReference type="SUPFAM" id="SSF51735">
    <property type="entry name" value="NAD(P)-binding Rossmann-fold domains"/>
    <property type="match status" value="1"/>
</dbReference>
<feature type="binding site" evidence="8">
    <location>
        <position position="207"/>
    </location>
    <ligand>
        <name>a divalent metal cation</name>
        <dbReference type="ChEBI" id="CHEBI:60240"/>
    </ligand>
</feature>
<dbReference type="SUPFAM" id="SSF53223">
    <property type="entry name" value="Aminoacid dehydrogenase-like, N-terminal domain"/>
    <property type="match status" value="1"/>
</dbReference>
<evidence type="ECO:0000256" key="5">
    <source>
        <dbReference type="ARBA" id="ARBA00029440"/>
    </source>
</evidence>
<dbReference type="InterPro" id="IPR045213">
    <property type="entry name" value="Malic_NAD-bd_bact_type"/>
</dbReference>
<feature type="active site" description="Proton donor" evidence="6">
    <location>
        <position position="110"/>
    </location>
</feature>
<dbReference type="InterPro" id="IPR012302">
    <property type="entry name" value="Malic_NAD-bd"/>
</dbReference>
<evidence type="ECO:0000256" key="6">
    <source>
        <dbReference type="PIRSR" id="PIRSR000106-1"/>
    </source>
</evidence>
<evidence type="ECO:0000256" key="2">
    <source>
        <dbReference type="ARBA" id="ARBA00008785"/>
    </source>
</evidence>
<evidence type="ECO:0000256" key="8">
    <source>
        <dbReference type="PIRSR" id="PIRSR000106-3"/>
    </source>
</evidence>
<dbReference type="AlphaFoldDB" id="F6DSR1"/>
<feature type="binding site" evidence="7">
    <location>
        <position position="388"/>
    </location>
    <ligand>
        <name>(S)-malate</name>
        <dbReference type="ChEBI" id="CHEBI:15589"/>
    </ligand>
</feature>
<dbReference type="Gene3D" id="3.30.70.260">
    <property type="match status" value="1"/>
</dbReference>
<keyword evidence="4" id="KW-0560">Oxidoreductase</keyword>
<evidence type="ECO:0000256" key="9">
    <source>
        <dbReference type="RuleBase" id="RU003427"/>
    </source>
</evidence>
<evidence type="ECO:0000259" key="10">
    <source>
        <dbReference type="PROSITE" id="PS51671"/>
    </source>
</evidence>
<dbReference type="OrthoDB" id="9805787at2"/>
<dbReference type="Pfam" id="PF13291">
    <property type="entry name" value="ACT_4"/>
    <property type="match status" value="1"/>
</dbReference>
<dbReference type="Gene3D" id="3.40.50.10380">
    <property type="entry name" value="Malic enzyme, N-terminal domain"/>
    <property type="match status" value="1"/>
</dbReference>
<evidence type="ECO:0000256" key="4">
    <source>
        <dbReference type="ARBA" id="ARBA00023002"/>
    </source>
</evidence>
<dbReference type="RefSeq" id="WP_013840655.1">
    <property type="nucleotide sequence ID" value="NC_015589.1"/>
</dbReference>
<comment type="cofactor">
    <cofactor evidence="8">
        <name>Mg(2+)</name>
        <dbReference type="ChEBI" id="CHEBI:18420"/>
    </cofactor>
    <cofactor evidence="8">
        <name>Mn(2+)</name>
        <dbReference type="ChEBI" id="CHEBI:29035"/>
    </cofactor>
    <text evidence="8">Divalent metal cations. Prefers magnesium or manganese.</text>
</comment>
<organism evidence="11 12">
    <name type="scientific">Desulforamulus ruminis (strain ATCC 23193 / DSM 2154 / NCIMB 8452 / DL)</name>
    <name type="common">Desulfotomaculum ruminis</name>
    <dbReference type="NCBI Taxonomy" id="696281"/>
    <lineage>
        <taxon>Bacteria</taxon>
        <taxon>Bacillati</taxon>
        <taxon>Bacillota</taxon>
        <taxon>Clostridia</taxon>
        <taxon>Eubacteriales</taxon>
        <taxon>Peptococcaceae</taxon>
        <taxon>Desulforamulus</taxon>
    </lineage>
</organism>
<keyword evidence="12" id="KW-1185">Reference proteome</keyword>
<dbReference type="InterPro" id="IPR045865">
    <property type="entry name" value="ACT-like_dom_sf"/>
</dbReference>
<feature type="binding site" evidence="8">
    <location>
        <position position="233"/>
    </location>
    <ligand>
        <name>a divalent metal cation</name>
        <dbReference type="ChEBI" id="CHEBI:60240"/>
    </ligand>
</feature>
<dbReference type="PANTHER" id="PTHR43237:SF4">
    <property type="entry name" value="NADP-DEPENDENT MALIC ENZYME"/>
    <property type="match status" value="1"/>
</dbReference>
<name>F6DSR1_DESRL</name>
<gene>
    <name evidence="11" type="ordered locus">Desru_0595</name>
</gene>
<dbReference type="PROSITE" id="PS51671">
    <property type="entry name" value="ACT"/>
    <property type="match status" value="1"/>
</dbReference>
<feature type="domain" description="ACT" evidence="10">
    <location>
        <begin position="8"/>
        <end position="82"/>
    </location>
</feature>
<dbReference type="GO" id="GO:0051287">
    <property type="term" value="F:NAD binding"/>
    <property type="evidence" value="ECO:0007669"/>
    <property type="project" value="InterPro"/>
</dbReference>
<dbReference type="PROSITE" id="PS00331">
    <property type="entry name" value="MALIC_ENZYMES"/>
    <property type="match status" value="1"/>
</dbReference>
<proteinExistence type="inferred from homology"/>
<accession>F6DSR1</accession>
<dbReference type="InterPro" id="IPR001891">
    <property type="entry name" value="Malic_OxRdtase"/>
</dbReference>
<feature type="binding site" evidence="7">
    <location>
        <position position="359"/>
    </location>
    <ligand>
        <name>(S)-malate</name>
        <dbReference type="ChEBI" id="CHEBI:15589"/>
    </ligand>
</feature>
<comment type="cofactor">
    <cofactor evidence="1">
        <name>Mn(2+)</name>
        <dbReference type="ChEBI" id="CHEBI:29035"/>
    </cofactor>
</comment>
<dbReference type="SUPFAM" id="SSF55021">
    <property type="entry name" value="ACT-like"/>
    <property type="match status" value="1"/>
</dbReference>
<dbReference type="InterPro" id="IPR036291">
    <property type="entry name" value="NAD(P)-bd_dom_sf"/>
</dbReference>
<dbReference type="Pfam" id="PF00390">
    <property type="entry name" value="malic"/>
    <property type="match status" value="2"/>
</dbReference>
<dbReference type="Gene3D" id="3.40.50.720">
    <property type="entry name" value="NAD(P)-binding Rossmann-like Domain"/>
    <property type="match status" value="1"/>
</dbReference>
<dbReference type="Pfam" id="PF03949">
    <property type="entry name" value="Malic_M"/>
    <property type="match status" value="1"/>
</dbReference>
<comment type="pathway">
    <text evidence="5">Amino-acid biosynthesis.</text>
</comment>
<dbReference type="InterPro" id="IPR037062">
    <property type="entry name" value="Malic_N_dom_sf"/>
</dbReference>
<dbReference type="PRINTS" id="PR00072">
    <property type="entry name" value="MALOXRDTASE"/>
</dbReference>
<dbReference type="eggNOG" id="COG0281">
    <property type="taxonomic scope" value="Bacteria"/>
</dbReference>
<evidence type="ECO:0000256" key="1">
    <source>
        <dbReference type="ARBA" id="ARBA00001936"/>
    </source>
</evidence>
<dbReference type="HOGENOM" id="CLU_034446_2_1_9"/>
<evidence type="ECO:0000313" key="12">
    <source>
        <dbReference type="Proteomes" id="UP000009234"/>
    </source>
</evidence>
<dbReference type="PIRSF" id="PIRSF000106">
    <property type="entry name" value="ME"/>
    <property type="match status" value="1"/>
</dbReference>
<reference evidence="12" key="1">
    <citation type="submission" date="2011-05" db="EMBL/GenBank/DDBJ databases">
        <title>Complete sequence of Desulfotomaculum ruminis DSM 2154.</title>
        <authorList>
            <person name="Lucas S."/>
            <person name="Copeland A."/>
            <person name="Lapidus A."/>
            <person name="Cheng J.-F."/>
            <person name="Goodwin L."/>
            <person name="Pitluck S."/>
            <person name="Lu M."/>
            <person name="Detter J.C."/>
            <person name="Han C."/>
            <person name="Tapia R."/>
            <person name="Land M."/>
            <person name="Hauser L."/>
            <person name="Kyrpides N."/>
            <person name="Ivanova N."/>
            <person name="Mikhailova N."/>
            <person name="Pagani I."/>
            <person name="Stams A.J.M."/>
            <person name="Plugge C.M."/>
            <person name="Muyzer G."/>
            <person name="Kuever J."/>
            <person name="Parshina S.N."/>
            <person name="Ivanova A.E."/>
            <person name="Nazina T.N."/>
            <person name="Brambilla E."/>
            <person name="Spring S."/>
            <person name="Klenk H.-P."/>
            <person name="Woyke T."/>
        </authorList>
    </citation>
    <scope>NUCLEOTIDE SEQUENCE [LARGE SCALE GENOMIC DNA]</scope>
    <source>
        <strain evidence="12">ATCC 23193 / DSM 2154 / NCIB 8452 / DL</strain>
    </source>
</reference>
<reference evidence="11 12" key="2">
    <citation type="journal article" date="2012" name="Stand. Genomic Sci.">
        <title>Complete genome sequence of the sulfate-reducing firmicute Desulfotomaculum ruminis type strain (DL(T)).</title>
        <authorList>
            <person name="Spring S."/>
            <person name="Visser M."/>
            <person name="Lu M."/>
            <person name="Copeland A."/>
            <person name="Lapidus A."/>
            <person name="Lucas S."/>
            <person name="Cheng J.F."/>
            <person name="Han C."/>
            <person name="Tapia R."/>
            <person name="Goodwin L.A."/>
            <person name="Pitluck S."/>
            <person name="Ivanova N."/>
            <person name="Land M."/>
            <person name="Hauser L."/>
            <person name="Larimer F."/>
            <person name="Rohde M."/>
            <person name="Goker M."/>
            <person name="Detter J.C."/>
            <person name="Kyrpides N.C."/>
            <person name="Woyke T."/>
            <person name="Schaap P.J."/>
            <person name="Plugge C.M."/>
            <person name="Muyzer G."/>
            <person name="Kuever J."/>
            <person name="Pereira I.A."/>
            <person name="Parshina S.N."/>
            <person name="Bernier-Latmani R."/>
            <person name="Stams A.J."/>
            <person name="Klenk H.P."/>
        </authorList>
    </citation>
    <scope>NUCLEOTIDE SEQUENCE [LARGE SCALE GENOMIC DNA]</scope>
    <source>
        <strain evidence="12">ATCC 23193 / DSM 2154 / NCIB 8452 / DL</strain>
    </source>
</reference>
<comment type="similarity">
    <text evidence="2 9">Belongs to the malic enzymes family.</text>
</comment>
<sequence>MVMSLNVTIKLKLANRPGALARVLDVIAREGGSLGAIELVSASPSHTVRKLMIRLHQKGDLEGLTRALKELPDVQIIQIADRVFTWHMGGKIEVAPKRPVQNWEDLSLVYTPGVAVISETIAREPDMAYKLTMKGNTVAIVTDGSAILGLGNLGPTAALPVMEGKALLFKQFSGVDALPICLDVHEPQQIIDAVVAIAPAFGGINLEDIAAPKCFEIEERLAHLLDIPVFHDDQHGTAIVTLAGLLNALKVVRKSISEIKLVLSGAGAAGVAIAKILKNAGVRHMIVCDRKGAIGRGAQPQNPFKAWIAENTNEDNLQGSLKEVIAGADVFIGVSAPGLLQREDIQRMNKQPVVFALANPDPEIQPEEIYDIAGVIATGRSDYPNQINNALAFPGVFRGTLNCHARSINDEMCLAAANALAGMVTEELLNPEHIIPSVFNEEVAPVVARAVEETAGRTGVARKILSGENQEKYSF</sequence>
<evidence type="ECO:0000313" key="11">
    <source>
        <dbReference type="EMBL" id="AEG58880.1"/>
    </source>
</evidence>
<dbReference type="GO" id="GO:0016616">
    <property type="term" value="F:oxidoreductase activity, acting on the CH-OH group of donors, NAD or NADP as acceptor"/>
    <property type="evidence" value="ECO:0007669"/>
    <property type="project" value="InterPro"/>
</dbReference>
<evidence type="ECO:0000256" key="7">
    <source>
        <dbReference type="PIRSR" id="PIRSR000106-2"/>
    </source>
</evidence>
<dbReference type="Proteomes" id="UP000009234">
    <property type="component" value="Chromosome"/>
</dbReference>
<dbReference type="InterPro" id="IPR012301">
    <property type="entry name" value="Malic_N_dom"/>
</dbReference>
<dbReference type="SMART" id="SM01274">
    <property type="entry name" value="malic"/>
    <property type="match status" value="1"/>
</dbReference>
<dbReference type="CDD" id="cd05311">
    <property type="entry name" value="NAD_bind_2_malic_enz"/>
    <property type="match status" value="1"/>
</dbReference>
<dbReference type="KEGG" id="dru:Desru_0595"/>
<dbReference type="InterPro" id="IPR046346">
    <property type="entry name" value="Aminoacid_DH-like_N_sf"/>
</dbReference>
<feature type="active site" description="Proton acceptor" evidence="6">
    <location>
        <position position="165"/>
    </location>
</feature>
<dbReference type="GO" id="GO:0046872">
    <property type="term" value="F:metal ion binding"/>
    <property type="evidence" value="ECO:0007669"/>
    <property type="project" value="UniProtKB-KW"/>
</dbReference>
<evidence type="ECO:0000256" key="3">
    <source>
        <dbReference type="ARBA" id="ARBA00022723"/>
    </source>
</evidence>
<dbReference type="FunFam" id="3.40.50.720:FF:000095">
    <property type="entry name" value="NADP-dependent malic enzyme"/>
    <property type="match status" value="1"/>
</dbReference>
<dbReference type="InterPro" id="IPR015884">
    <property type="entry name" value="Malic_enzyme_CS"/>
</dbReference>